<keyword evidence="3" id="KW-1185">Reference proteome</keyword>
<protein>
    <recommendedName>
        <fullName evidence="4">DUF2219 domain-containing protein</fullName>
    </recommendedName>
</protein>
<name>A0A840I3K3_9PROT</name>
<evidence type="ECO:0008006" key="4">
    <source>
        <dbReference type="Google" id="ProtNLM"/>
    </source>
</evidence>
<reference evidence="2 3" key="1">
    <citation type="submission" date="2020-08" db="EMBL/GenBank/DDBJ databases">
        <title>Genomic Encyclopedia of Type Strains, Phase IV (KMG-IV): sequencing the most valuable type-strain genomes for metagenomic binning, comparative biology and taxonomic classification.</title>
        <authorList>
            <person name="Goeker M."/>
        </authorList>
    </citation>
    <scope>NUCLEOTIDE SEQUENCE [LARGE SCALE GENOMIC DNA]</scope>
    <source>
        <strain evidence="2 3">DSM 102850</strain>
    </source>
</reference>
<dbReference type="Gene3D" id="2.40.128.140">
    <property type="entry name" value="Outer membrane protein"/>
    <property type="match status" value="1"/>
</dbReference>
<feature type="chain" id="PRO_5032415308" description="DUF2219 domain-containing protein" evidence="1">
    <location>
        <begin position="22"/>
        <end position="324"/>
    </location>
</feature>
<proteinExistence type="predicted"/>
<dbReference type="InterPro" id="IPR037107">
    <property type="entry name" value="Put_OMP_sf"/>
</dbReference>
<organism evidence="2 3">
    <name type="scientific">Parvularcula dongshanensis</name>
    <dbReference type="NCBI Taxonomy" id="1173995"/>
    <lineage>
        <taxon>Bacteria</taxon>
        <taxon>Pseudomonadati</taxon>
        <taxon>Pseudomonadota</taxon>
        <taxon>Alphaproteobacteria</taxon>
        <taxon>Parvularculales</taxon>
        <taxon>Parvularculaceae</taxon>
        <taxon>Parvularcula</taxon>
    </lineage>
</organism>
<comment type="caution">
    <text evidence="2">The sequence shown here is derived from an EMBL/GenBank/DDBJ whole genome shotgun (WGS) entry which is preliminary data.</text>
</comment>
<dbReference type="Pfam" id="PF09982">
    <property type="entry name" value="LpxR"/>
    <property type="match status" value="1"/>
</dbReference>
<accession>A0A840I3K3</accession>
<dbReference type="InterPro" id="IPR018707">
    <property type="entry name" value="LpxR"/>
</dbReference>
<evidence type="ECO:0000313" key="2">
    <source>
        <dbReference type="EMBL" id="MBB4659439.1"/>
    </source>
</evidence>
<keyword evidence="1" id="KW-0732">Signal</keyword>
<dbReference type="EMBL" id="JACHOB010000004">
    <property type="protein sequence ID" value="MBB4659439.1"/>
    <property type="molecule type" value="Genomic_DNA"/>
</dbReference>
<evidence type="ECO:0000256" key="1">
    <source>
        <dbReference type="SAM" id="SignalP"/>
    </source>
</evidence>
<evidence type="ECO:0000313" key="3">
    <source>
        <dbReference type="Proteomes" id="UP000563524"/>
    </source>
</evidence>
<gene>
    <name evidence="2" type="ORF">GGQ59_001976</name>
</gene>
<dbReference type="Proteomes" id="UP000563524">
    <property type="component" value="Unassembled WGS sequence"/>
</dbReference>
<sequence length="324" mass="34470">MHRLLPLAALAAGLFVTPAAAQERAVWSGVFENDLVSSTDRNYTSGAEITRAALAERGGAVHGLAEALMGADGGQVVYGLGIGQSIFTPQDKRATEPLPDQHPYAGWLYLKGDLLVARTSGARDRLGLQVGVIGPASLAEETQNFVHDVVGAPKVEGWDNQIGNEPGFTVSFERQFPPRRLWDGAVSADIVPTAGVAAGTILTQASLGLTARFGLNLPDHLMPQRVKPALAGTPWWPEGGAGGAYLFVGTEGRAVARNAFIEGRAFSGDVVTQDAETWVYDIQAGGVVTVWETQVSLTYVRRSEEFADQARAEQFAAIGLARRF</sequence>
<dbReference type="RefSeq" id="WP_183818051.1">
    <property type="nucleotide sequence ID" value="NZ_JACHOB010000004.1"/>
</dbReference>
<dbReference type="AlphaFoldDB" id="A0A840I3K3"/>
<feature type="signal peptide" evidence="1">
    <location>
        <begin position="1"/>
        <end position="21"/>
    </location>
</feature>